<evidence type="ECO:0000259" key="5">
    <source>
        <dbReference type="Pfam" id="PF00107"/>
    </source>
</evidence>
<reference evidence="7" key="1">
    <citation type="submission" date="2017-02" db="EMBL/GenBank/DDBJ databases">
        <title>Delving into the versatile metabolic prowess of the omnipresent phylum Bacteroidetes.</title>
        <authorList>
            <person name="Nobu M.K."/>
            <person name="Mei R."/>
            <person name="Narihiro T."/>
            <person name="Kuroda K."/>
            <person name="Liu W.-T."/>
        </authorList>
    </citation>
    <scope>NUCLEOTIDE SEQUENCE</scope>
    <source>
        <strain evidence="7">ADurb.Bin276</strain>
    </source>
</reference>
<dbReference type="InterPro" id="IPR013154">
    <property type="entry name" value="ADH-like_N"/>
</dbReference>
<dbReference type="GO" id="GO:0008270">
    <property type="term" value="F:zinc ion binding"/>
    <property type="evidence" value="ECO:0007669"/>
    <property type="project" value="InterPro"/>
</dbReference>
<name>A0A1V5STM4_9BACT</name>
<proteinExistence type="inferred from homology"/>
<dbReference type="AlphaFoldDB" id="A0A1V5STM4"/>
<keyword evidence="1 4" id="KW-0479">Metal-binding</keyword>
<dbReference type="SUPFAM" id="SSF51735">
    <property type="entry name" value="NAD(P)-binding Rossmann-fold domains"/>
    <property type="match status" value="1"/>
</dbReference>
<protein>
    <submittedName>
        <fullName evidence="7">Galactitol-1-phosphate 5-dehydrogenase</fullName>
        <ecNumber evidence="7">1.1.1.251</ecNumber>
    </submittedName>
</protein>
<evidence type="ECO:0000313" key="7">
    <source>
        <dbReference type="EMBL" id="OQA57889.1"/>
    </source>
</evidence>
<dbReference type="Gene3D" id="3.90.180.10">
    <property type="entry name" value="Medium-chain alcohol dehydrogenases, catalytic domain"/>
    <property type="match status" value="1"/>
</dbReference>
<dbReference type="InterPro" id="IPR011032">
    <property type="entry name" value="GroES-like_sf"/>
</dbReference>
<dbReference type="Proteomes" id="UP000485569">
    <property type="component" value="Unassembled WGS sequence"/>
</dbReference>
<comment type="caution">
    <text evidence="7">The sequence shown here is derived from an EMBL/GenBank/DDBJ whole genome shotgun (WGS) entry which is preliminary data.</text>
</comment>
<dbReference type="EC" id="1.1.1.251" evidence="7"/>
<dbReference type="PANTHER" id="PTHR43401">
    <property type="entry name" value="L-THREONINE 3-DEHYDROGENASE"/>
    <property type="match status" value="1"/>
</dbReference>
<evidence type="ECO:0000256" key="4">
    <source>
        <dbReference type="RuleBase" id="RU361277"/>
    </source>
</evidence>
<evidence type="ECO:0000256" key="1">
    <source>
        <dbReference type="ARBA" id="ARBA00022723"/>
    </source>
</evidence>
<keyword evidence="2 4" id="KW-0862">Zinc</keyword>
<evidence type="ECO:0000259" key="6">
    <source>
        <dbReference type="Pfam" id="PF08240"/>
    </source>
</evidence>
<organism evidence="7">
    <name type="scientific">Candidatus Atribacter allofermentans</name>
    <dbReference type="NCBI Taxonomy" id="1852833"/>
    <lineage>
        <taxon>Bacteria</taxon>
        <taxon>Pseudomonadati</taxon>
        <taxon>Atribacterota</taxon>
        <taxon>Atribacteria</taxon>
        <taxon>Atribacterales</taxon>
        <taxon>Atribacteraceae</taxon>
        <taxon>Atribacter</taxon>
    </lineage>
</organism>
<dbReference type="PANTHER" id="PTHR43401:SF2">
    <property type="entry name" value="L-THREONINE 3-DEHYDROGENASE"/>
    <property type="match status" value="1"/>
</dbReference>
<evidence type="ECO:0000256" key="2">
    <source>
        <dbReference type="ARBA" id="ARBA00022833"/>
    </source>
</evidence>
<dbReference type="InterPro" id="IPR036291">
    <property type="entry name" value="NAD(P)-bd_dom_sf"/>
</dbReference>
<dbReference type="PROSITE" id="PS00059">
    <property type="entry name" value="ADH_ZINC"/>
    <property type="match status" value="1"/>
</dbReference>
<feature type="domain" description="Alcohol dehydrogenase-like C-terminal" evidence="5">
    <location>
        <begin position="174"/>
        <end position="307"/>
    </location>
</feature>
<dbReference type="InterPro" id="IPR013149">
    <property type="entry name" value="ADH-like_C"/>
</dbReference>
<dbReference type="Pfam" id="PF00107">
    <property type="entry name" value="ADH_zinc_N"/>
    <property type="match status" value="1"/>
</dbReference>
<feature type="domain" description="Alcohol dehydrogenase-like N-terminal" evidence="6">
    <location>
        <begin position="27"/>
        <end position="135"/>
    </location>
</feature>
<dbReference type="InterPro" id="IPR002328">
    <property type="entry name" value="ADH_Zn_CS"/>
</dbReference>
<gene>
    <name evidence="7" type="primary">gatD</name>
    <name evidence="7" type="ORF">BWY41_01214</name>
</gene>
<dbReference type="EMBL" id="MWBQ01000085">
    <property type="protein sequence ID" value="OQA57889.1"/>
    <property type="molecule type" value="Genomic_DNA"/>
</dbReference>
<accession>A0A1V5STM4</accession>
<dbReference type="CDD" id="cd08236">
    <property type="entry name" value="sugar_DH"/>
    <property type="match status" value="1"/>
</dbReference>
<sequence>MDTMKALVLLKKGDIQFLSVPKPKPARGEALIRVKACGICGSDIPRIYGGIAYYYPSIPGHEFAGEVEEVGDPSLDKNWVGKRVTVFPLIPCYNCRLCQIGLYEMCENYGYIGSRRDGAFAEYVTVPVANCMDLPGKVSYESGAFSEPAAVTLHALRRSSIPFGKTVAVFGLGPIGVLFGIWAKISGARRLIGFDIDQKKVDFARENGFNEAMIPEPEKLEKAVENYTEAGGFDLTCEASGSNRALVQSIKITHKFGEVLLLGNQERDVTLTPKEMSLILRKQLTLHGTWNSRFTHIGSDWKAVLEFENSGQANFKPFISHRLTLEEAPEFIQLMRDKKVFYNKVLIIP</sequence>
<comment type="similarity">
    <text evidence="4">Belongs to the zinc-containing alcohol dehydrogenase family.</text>
</comment>
<dbReference type="InterPro" id="IPR050129">
    <property type="entry name" value="Zn_alcohol_dh"/>
</dbReference>
<dbReference type="Pfam" id="PF08240">
    <property type="entry name" value="ADH_N"/>
    <property type="match status" value="1"/>
</dbReference>
<keyword evidence="3 7" id="KW-0560">Oxidoreductase</keyword>
<evidence type="ECO:0000256" key="3">
    <source>
        <dbReference type="ARBA" id="ARBA00023002"/>
    </source>
</evidence>
<dbReference type="Gene3D" id="3.40.50.720">
    <property type="entry name" value="NAD(P)-binding Rossmann-like Domain"/>
    <property type="match status" value="1"/>
</dbReference>
<dbReference type="SUPFAM" id="SSF50129">
    <property type="entry name" value="GroES-like"/>
    <property type="match status" value="1"/>
</dbReference>
<dbReference type="GO" id="GO:0008868">
    <property type="term" value="F:galactitol-1-phosphate 5-dehydrogenase activity"/>
    <property type="evidence" value="ECO:0007669"/>
    <property type="project" value="UniProtKB-EC"/>
</dbReference>
<comment type="cofactor">
    <cofactor evidence="4">
        <name>Zn(2+)</name>
        <dbReference type="ChEBI" id="CHEBI:29105"/>
    </cofactor>
</comment>